<evidence type="ECO:0000256" key="7">
    <source>
        <dbReference type="RuleBase" id="RU000383"/>
    </source>
</evidence>
<feature type="compositionally biased region" description="Basic and acidic residues" evidence="8">
    <location>
        <begin position="368"/>
        <end position="381"/>
    </location>
</feature>
<accession>A0A2P2JUK9</accession>
<dbReference type="FunFam" id="1.10.472.10:FF:000057">
    <property type="entry name" value="Cyclin N-terminal domain containing 2"/>
    <property type="match status" value="1"/>
</dbReference>
<feature type="region of interest" description="Disordered" evidence="8">
    <location>
        <begin position="177"/>
        <end position="224"/>
    </location>
</feature>
<feature type="domain" description="Cyclin-like" evidence="9">
    <location>
        <begin position="531"/>
        <end position="613"/>
    </location>
</feature>
<feature type="compositionally biased region" description="Basic and acidic residues" evidence="8">
    <location>
        <begin position="83"/>
        <end position="96"/>
    </location>
</feature>
<proteinExistence type="inferred from homology"/>
<dbReference type="GO" id="GO:0051301">
    <property type="term" value="P:cell division"/>
    <property type="evidence" value="ECO:0007669"/>
    <property type="project" value="UniProtKB-KW"/>
</dbReference>
<evidence type="ECO:0000256" key="6">
    <source>
        <dbReference type="ARBA" id="ARBA00032263"/>
    </source>
</evidence>
<comment type="subunit">
    <text evidence="2">Interacts with the CDC2 protein kinase to form a serine/threonine kinase holoenzyme complex also known as maturation promoting factor (MPF). The cyclin subunit imparts substrate specificity to the complex.</text>
</comment>
<feature type="region of interest" description="Disordered" evidence="8">
    <location>
        <begin position="297"/>
        <end position="381"/>
    </location>
</feature>
<dbReference type="FunFam" id="1.10.472.10:FF:000091">
    <property type="entry name" value="putative cyclin-B3-1 isoform X3"/>
    <property type="match status" value="1"/>
</dbReference>
<evidence type="ECO:0000313" key="11">
    <source>
        <dbReference type="EMBL" id="MBW97151.1"/>
    </source>
</evidence>
<evidence type="ECO:0000256" key="5">
    <source>
        <dbReference type="ARBA" id="ARBA00023306"/>
    </source>
</evidence>
<keyword evidence="3" id="KW-0132">Cell division</keyword>
<dbReference type="InterPro" id="IPR004367">
    <property type="entry name" value="Cyclin_C-dom"/>
</dbReference>
<keyword evidence="5" id="KW-0131">Cell cycle</keyword>
<dbReference type="Gene3D" id="1.10.472.10">
    <property type="entry name" value="Cyclin-like"/>
    <property type="match status" value="2"/>
</dbReference>
<feature type="region of interest" description="Disordered" evidence="8">
    <location>
        <begin position="83"/>
        <end position="105"/>
    </location>
</feature>
<dbReference type="PANTHER" id="PTHR10177">
    <property type="entry name" value="CYCLINS"/>
    <property type="match status" value="1"/>
</dbReference>
<evidence type="ECO:0000259" key="10">
    <source>
        <dbReference type="SMART" id="SM01332"/>
    </source>
</evidence>
<evidence type="ECO:0000256" key="8">
    <source>
        <dbReference type="SAM" id="MobiDB-lite"/>
    </source>
</evidence>
<dbReference type="InterPro" id="IPR013763">
    <property type="entry name" value="Cyclin-like_dom"/>
</dbReference>
<dbReference type="CDD" id="cd20507">
    <property type="entry name" value="CYCLIN_CCNB1-like_rpt1"/>
    <property type="match status" value="1"/>
</dbReference>
<dbReference type="SUPFAM" id="SSF47954">
    <property type="entry name" value="Cyclin-like"/>
    <property type="match status" value="2"/>
</dbReference>
<comment type="similarity">
    <text evidence="1">Belongs to the cyclin family. Cyclin AB subfamily.</text>
</comment>
<organism evidence="11">
    <name type="scientific">Rhizophora mucronata</name>
    <name type="common">Asiatic mangrove</name>
    <dbReference type="NCBI Taxonomy" id="61149"/>
    <lineage>
        <taxon>Eukaryota</taxon>
        <taxon>Viridiplantae</taxon>
        <taxon>Streptophyta</taxon>
        <taxon>Embryophyta</taxon>
        <taxon>Tracheophyta</taxon>
        <taxon>Spermatophyta</taxon>
        <taxon>Magnoliopsida</taxon>
        <taxon>eudicotyledons</taxon>
        <taxon>Gunneridae</taxon>
        <taxon>Pentapetalae</taxon>
        <taxon>rosids</taxon>
        <taxon>fabids</taxon>
        <taxon>Malpighiales</taxon>
        <taxon>Rhizophoraceae</taxon>
        <taxon>Rhizophora</taxon>
    </lineage>
</organism>
<feature type="domain" description="Cyclin C-terminal" evidence="10">
    <location>
        <begin position="527"/>
        <end position="644"/>
    </location>
</feature>
<dbReference type="InterPro" id="IPR006671">
    <property type="entry name" value="Cyclin_N"/>
</dbReference>
<dbReference type="SMART" id="SM00385">
    <property type="entry name" value="CYCLIN"/>
    <property type="match status" value="2"/>
</dbReference>
<keyword evidence="4 7" id="KW-0195">Cyclin</keyword>
<dbReference type="Pfam" id="PF00134">
    <property type="entry name" value="Cyclin_N"/>
    <property type="match status" value="1"/>
</dbReference>
<evidence type="ECO:0000256" key="4">
    <source>
        <dbReference type="ARBA" id="ARBA00023127"/>
    </source>
</evidence>
<dbReference type="EMBL" id="GGEC01016668">
    <property type="protein sequence ID" value="MBW97151.1"/>
    <property type="molecule type" value="Transcribed_RNA"/>
</dbReference>
<evidence type="ECO:0000256" key="3">
    <source>
        <dbReference type="ARBA" id="ARBA00022618"/>
    </source>
</evidence>
<name>A0A2P2JUK9_RHIMU</name>
<feature type="compositionally biased region" description="Polar residues" evidence="8">
    <location>
        <begin position="202"/>
        <end position="214"/>
    </location>
</feature>
<protein>
    <recommendedName>
        <fullName evidence="6">B-like cyclin</fullName>
    </recommendedName>
</protein>
<evidence type="ECO:0000259" key="9">
    <source>
        <dbReference type="SMART" id="SM00385"/>
    </source>
</evidence>
<reference evidence="11" key="1">
    <citation type="submission" date="2018-02" db="EMBL/GenBank/DDBJ databases">
        <title>Rhizophora mucronata_Transcriptome.</title>
        <authorList>
            <person name="Meera S.P."/>
            <person name="Sreeshan A."/>
            <person name="Augustine A."/>
        </authorList>
    </citation>
    <scope>NUCLEOTIDE SEQUENCE</scope>
    <source>
        <tissue evidence="11">Leaf</tissue>
    </source>
</reference>
<dbReference type="AlphaFoldDB" id="A0A2P2JUK9"/>
<dbReference type="Pfam" id="PF02984">
    <property type="entry name" value="Cyclin_C"/>
    <property type="match status" value="1"/>
</dbReference>
<dbReference type="InterPro" id="IPR039361">
    <property type="entry name" value="Cyclin"/>
</dbReference>
<feature type="domain" description="Cyclin-like" evidence="9">
    <location>
        <begin position="434"/>
        <end position="518"/>
    </location>
</feature>
<feature type="compositionally biased region" description="Polar residues" evidence="8">
    <location>
        <begin position="358"/>
        <end position="367"/>
    </location>
</feature>
<evidence type="ECO:0000256" key="2">
    <source>
        <dbReference type="ARBA" id="ARBA00011177"/>
    </source>
</evidence>
<sequence>MVAAKGKVTVCANQDWNPNRTVGEQSFRVYSDYDKDKLDTTRIKSSKESLVPPRSIPKPVNKGALLVTANNSKGILKIVEKTKGKLDSSDGRRKPLADVSNSQGNFSGNVVFDGSKKIGISVCSGSRTMNLPSRKSLVGLGKMRDNSSQKVPDSHIKRRGVKDLRAASNDQRFQIKNPSCKSTADNGRRAAKTSLPPIRKSLSISSGVNQADTNNTKESDQSLEKAKRISGFPVKAKVGNKAMRRVSIGRSHLWRNRVSDGFTIMAPRDEINVGACASSRKSIRPTVKTTIKASTTCRTSRSKCKSDTNKSTTSHPENIPIELSHHATSELPSKDRNELTKTKPCAVGRRKSDRRRSFTSLLMSGSESLEKPGEVSKKEKLPSIDDNCNQLEVAEYVDDIYQYYWVSEAQNLSLANYMSMQSDITPQMRGILINWLTEVHYKFDLMQETLYLMVTLLDQYLSQVQIKKQEMQLIGLTALLLASKYEDFWHPRVKDLISISAESYTRDQMLATEKLILKKLKFRLNSPTPYVFMLRFLKAAQSDIKLEHLAFYLLELCLVEYEALKFKPSMLCASAIYVALSTLQNAPAWTPLLVKHAHYEVSQIRDCAEMILRFQKAASKTQLKVSYEKYMTSDLSCVAAIKPLEELPF</sequence>
<feature type="compositionally biased region" description="Basic and acidic residues" evidence="8">
    <location>
        <begin position="215"/>
        <end position="224"/>
    </location>
</feature>
<evidence type="ECO:0000256" key="1">
    <source>
        <dbReference type="ARBA" id="ARBA00006955"/>
    </source>
</evidence>
<dbReference type="SMART" id="SM01332">
    <property type="entry name" value="Cyclin_C"/>
    <property type="match status" value="1"/>
</dbReference>
<feature type="compositionally biased region" description="Basic and acidic residues" evidence="8">
    <location>
        <begin position="323"/>
        <end position="341"/>
    </location>
</feature>
<dbReference type="InterPro" id="IPR036915">
    <property type="entry name" value="Cyclin-like_sf"/>
</dbReference>